<proteinExistence type="predicted"/>
<protein>
    <recommendedName>
        <fullName evidence="3">DUF4219 domain-containing protein</fullName>
    </recommendedName>
</protein>
<evidence type="ECO:0000313" key="1">
    <source>
        <dbReference type="EMBL" id="MBW0511797.1"/>
    </source>
</evidence>
<organism evidence="1 2">
    <name type="scientific">Austropuccinia psidii MF-1</name>
    <dbReference type="NCBI Taxonomy" id="1389203"/>
    <lineage>
        <taxon>Eukaryota</taxon>
        <taxon>Fungi</taxon>
        <taxon>Dikarya</taxon>
        <taxon>Basidiomycota</taxon>
        <taxon>Pucciniomycotina</taxon>
        <taxon>Pucciniomycetes</taxon>
        <taxon>Pucciniales</taxon>
        <taxon>Sphaerophragmiaceae</taxon>
        <taxon>Austropuccinia</taxon>
    </lineage>
</organism>
<keyword evidence="2" id="KW-1185">Reference proteome</keyword>
<evidence type="ECO:0008006" key="3">
    <source>
        <dbReference type="Google" id="ProtNLM"/>
    </source>
</evidence>
<reference evidence="1" key="1">
    <citation type="submission" date="2021-03" db="EMBL/GenBank/DDBJ databases">
        <title>Draft genome sequence of rust myrtle Austropuccinia psidii MF-1, a brazilian biotype.</title>
        <authorList>
            <person name="Quecine M.C."/>
            <person name="Pachon D.M.R."/>
            <person name="Bonatelli M.L."/>
            <person name="Correr F.H."/>
            <person name="Franceschini L.M."/>
            <person name="Leite T.F."/>
            <person name="Margarido G.R.A."/>
            <person name="Almeida C.A."/>
            <person name="Ferrarezi J.A."/>
            <person name="Labate C.A."/>
        </authorList>
    </citation>
    <scope>NUCLEOTIDE SEQUENCE</scope>
    <source>
        <strain evidence="1">MF-1</strain>
    </source>
</reference>
<name>A0A9Q3HPM9_9BASI</name>
<sequence>MTNRTADQKDTTHIPILNGINFSKWNMCIEIHLQSKDLLEAWEKELPSDATIPAVTWALVENKSGLELRNKELIWRAPKE</sequence>
<accession>A0A9Q3HPM9</accession>
<dbReference type="Proteomes" id="UP000765509">
    <property type="component" value="Unassembled WGS sequence"/>
</dbReference>
<dbReference type="EMBL" id="AVOT02022384">
    <property type="protein sequence ID" value="MBW0511797.1"/>
    <property type="molecule type" value="Genomic_DNA"/>
</dbReference>
<dbReference type="OrthoDB" id="7691805at2759"/>
<gene>
    <name evidence="1" type="ORF">O181_051512</name>
</gene>
<comment type="caution">
    <text evidence="1">The sequence shown here is derived from an EMBL/GenBank/DDBJ whole genome shotgun (WGS) entry which is preliminary data.</text>
</comment>
<evidence type="ECO:0000313" key="2">
    <source>
        <dbReference type="Proteomes" id="UP000765509"/>
    </source>
</evidence>
<dbReference type="AlphaFoldDB" id="A0A9Q3HPM9"/>